<evidence type="ECO:0000256" key="1">
    <source>
        <dbReference type="SAM" id="Coils"/>
    </source>
</evidence>
<accession>A0A6M3TCK5</accession>
<dbReference type="Proteomes" id="UP000502596">
    <property type="component" value="Segment"/>
</dbReference>
<dbReference type="EMBL" id="MT104466">
    <property type="protein sequence ID" value="QJD54675.1"/>
    <property type="molecule type" value="Genomic_DNA"/>
</dbReference>
<keyword evidence="1" id="KW-0175">Coiled coil</keyword>
<keyword evidence="3" id="KW-1185">Reference proteome</keyword>
<evidence type="ECO:0000313" key="2">
    <source>
        <dbReference type="EMBL" id="QJD54675.1"/>
    </source>
</evidence>
<organism evidence="2 3">
    <name type="scientific">Pseudomonas phage MR2</name>
    <dbReference type="NCBI Taxonomy" id="2711170"/>
    <lineage>
        <taxon>Viruses</taxon>
        <taxon>Duplodnaviria</taxon>
        <taxon>Heunggongvirae</taxon>
        <taxon>Uroviricota</taxon>
        <taxon>Caudoviricetes</taxon>
        <taxon>Autographivirales</taxon>
        <taxon>Autotranscriptaviridae</taxon>
        <taxon>Studiervirinae</taxon>
        <taxon>Hennigervirus</taxon>
        <taxon>Hennigervirus MR2</taxon>
    </lineage>
</organism>
<evidence type="ECO:0000313" key="3">
    <source>
        <dbReference type="Proteomes" id="UP000502596"/>
    </source>
</evidence>
<proteinExistence type="predicted"/>
<gene>
    <name evidence="2" type="ORF">PssvBMR2_gp32</name>
</gene>
<sequence length="64" mass="7198">MRRLRIDEIWAEQALTVSNEAPKVDPKDALIEQLQRRVRELEARLSDASWEASARHAAATGGTL</sequence>
<reference evidence="2 3" key="1">
    <citation type="journal article" date="2020" name="Microb. Biotechnol.">
        <title>Phage biocontrol to combat Pseudomonas syringae pathogens causing disease in cherry.</title>
        <authorList>
            <person name="Rabiey M."/>
            <person name="Roy S.R."/>
            <person name="Holtappels D."/>
            <person name="Franceschetti L."/>
            <person name="Quilty B.J."/>
            <person name="Creeth R."/>
            <person name="Sundin G.W."/>
            <person name="Wagemans J."/>
            <person name="Lavigne R."/>
            <person name="Jackson R.W."/>
        </authorList>
    </citation>
    <scope>NUCLEOTIDE SEQUENCE [LARGE SCALE GENOMIC DNA]</scope>
</reference>
<name>A0A6M3TCK5_9CAUD</name>
<feature type="coiled-coil region" evidence="1">
    <location>
        <begin position="24"/>
        <end position="51"/>
    </location>
</feature>
<protein>
    <submittedName>
        <fullName evidence="2">Uncharacterized protein</fullName>
    </submittedName>
</protein>